<gene>
    <name evidence="4" type="ORF">1_251</name>
</gene>
<dbReference type="PROSITE" id="PS00074">
    <property type="entry name" value="GLFV_DEHYDROGENASE"/>
    <property type="match status" value="1"/>
</dbReference>
<comment type="similarity">
    <text evidence="1">Belongs to the Glu/Leu/Phe/Val dehydrogenases family.</text>
</comment>
<evidence type="ECO:0000259" key="3">
    <source>
        <dbReference type="SMART" id="SM00839"/>
    </source>
</evidence>
<proteinExistence type="inferred from homology"/>
<dbReference type="InterPro" id="IPR014362">
    <property type="entry name" value="Glu_DH"/>
</dbReference>
<reference evidence="4" key="1">
    <citation type="submission" date="2018-11" db="EMBL/GenBank/DDBJ databases">
        <title>A distinct lineage of giant viruses engineers rhodopsin photosystems in predatory marine eukaryotes.</title>
        <authorList>
            <person name="Needham D.M."/>
            <person name="Yoshizawa S."/>
            <person name="Hosaka T."/>
            <person name="Poirier C."/>
            <person name="Choi C.-J."/>
            <person name="Hehenberger E."/>
            <person name="Irwin N.A.T."/>
            <person name="Wilken S."/>
            <person name="Yung C.-M."/>
            <person name="Bachy C."/>
            <person name="Kurihara R."/>
            <person name="Nakajima Y."/>
            <person name="Kojima K."/>
            <person name="Kimura-Someya T."/>
            <person name="Leonard G."/>
            <person name="Malmstrom R.R."/>
            <person name="Mende D."/>
            <person name="Olson D.K."/>
            <person name="Sudo Y."/>
            <person name="Sudek S."/>
            <person name="Richards T.A."/>
            <person name="DeLong E.F."/>
            <person name="Keeling P.J."/>
            <person name="Santoro A.E."/>
            <person name="Shirouzu M."/>
            <person name="Iwasaki W."/>
            <person name="Worden A.Z."/>
        </authorList>
    </citation>
    <scope>NUCLEOTIDE SEQUENCE</scope>
</reference>
<dbReference type="Gene3D" id="3.40.50.720">
    <property type="entry name" value="NAD(P)-binding Rossmann-like Domain"/>
    <property type="match status" value="1"/>
</dbReference>
<dbReference type="PRINTS" id="PR00082">
    <property type="entry name" value="GLFDHDRGNASE"/>
</dbReference>
<dbReference type="GO" id="GO:0004352">
    <property type="term" value="F:glutamate dehydrogenase (NAD+) activity"/>
    <property type="evidence" value="ECO:0007669"/>
    <property type="project" value="TreeGrafter"/>
</dbReference>
<dbReference type="Pfam" id="PF02812">
    <property type="entry name" value="ELFV_dehydrog_N"/>
    <property type="match status" value="1"/>
</dbReference>
<dbReference type="Pfam" id="PF00208">
    <property type="entry name" value="ELFV_dehydrog"/>
    <property type="match status" value="1"/>
</dbReference>
<dbReference type="PANTHER" id="PTHR11606:SF13">
    <property type="entry name" value="GLUTAMATE DEHYDROGENASE 1, MITOCHONDRIAL"/>
    <property type="match status" value="1"/>
</dbReference>
<dbReference type="InterPro" id="IPR046346">
    <property type="entry name" value="Aminoacid_DH-like_N_sf"/>
</dbReference>
<evidence type="ECO:0000256" key="1">
    <source>
        <dbReference type="ARBA" id="ARBA00006382"/>
    </source>
</evidence>
<feature type="domain" description="Glutamate/phenylalanine/leucine/valine/L-tryptophan dehydrogenase C-terminal" evidence="3">
    <location>
        <begin position="179"/>
        <end position="409"/>
    </location>
</feature>
<keyword evidence="2" id="KW-0560">Oxidoreductase</keyword>
<dbReference type="CDD" id="cd01076">
    <property type="entry name" value="NAD_bind_1_Glu_DH"/>
    <property type="match status" value="1"/>
</dbReference>
<evidence type="ECO:0000256" key="2">
    <source>
        <dbReference type="ARBA" id="ARBA00023002"/>
    </source>
</evidence>
<evidence type="ECO:0000313" key="4">
    <source>
        <dbReference type="EMBL" id="QDY51866.1"/>
    </source>
</evidence>
<organism evidence="4">
    <name type="scientific">Mimiviridae sp. ChoanoV1</name>
    <dbReference type="NCBI Taxonomy" id="2596887"/>
    <lineage>
        <taxon>Viruses</taxon>
        <taxon>Varidnaviria</taxon>
        <taxon>Bamfordvirae</taxon>
        <taxon>Nucleocytoviricota</taxon>
        <taxon>Megaviricetes</taxon>
        <taxon>Imitervirales</taxon>
        <taxon>Schizomimiviridae</taxon>
    </lineage>
</organism>
<dbReference type="InterPro" id="IPR033524">
    <property type="entry name" value="Glu/Leu/Phe/Val_DH_AS"/>
</dbReference>
<dbReference type="SUPFAM" id="SSF51735">
    <property type="entry name" value="NAD(P)-binding Rossmann-fold domains"/>
    <property type="match status" value="1"/>
</dbReference>
<dbReference type="PIRSF" id="PIRSF000185">
    <property type="entry name" value="Glu_DH"/>
    <property type="match status" value="1"/>
</dbReference>
<dbReference type="InterPro" id="IPR006096">
    <property type="entry name" value="Glu/Leu/Phe/Val/Trp_DH_C"/>
</dbReference>
<dbReference type="SUPFAM" id="SSF53223">
    <property type="entry name" value="Aminoacid dehydrogenase-like, N-terminal domain"/>
    <property type="match status" value="1"/>
</dbReference>
<dbReference type="EMBL" id="MK250085">
    <property type="protein sequence ID" value="QDY51866.1"/>
    <property type="molecule type" value="Genomic_DNA"/>
</dbReference>
<dbReference type="InterPro" id="IPR033922">
    <property type="entry name" value="NAD_bind_Glu_DH"/>
</dbReference>
<dbReference type="SMART" id="SM00839">
    <property type="entry name" value="ELFV_dehydrog"/>
    <property type="match status" value="1"/>
</dbReference>
<dbReference type="GO" id="GO:0006538">
    <property type="term" value="P:L-glutamate catabolic process"/>
    <property type="evidence" value="ECO:0007669"/>
    <property type="project" value="TreeGrafter"/>
</dbReference>
<name>A0A5B8IDK1_9VIRU</name>
<dbReference type="InterPro" id="IPR006097">
    <property type="entry name" value="Glu/Leu/Phe/Val/Trp_DH_dimer"/>
</dbReference>
<dbReference type="PANTHER" id="PTHR11606">
    <property type="entry name" value="GLUTAMATE DEHYDROGENASE"/>
    <property type="match status" value="1"/>
</dbReference>
<accession>A0A5B8IDK1</accession>
<protein>
    <recommendedName>
        <fullName evidence="3">Glutamate/phenylalanine/leucine/valine/L-tryptophan dehydrogenase C-terminal domain-containing protein</fullName>
    </recommendedName>
</protein>
<dbReference type="InterPro" id="IPR006095">
    <property type="entry name" value="Glu/Leu/Phe/Val/Trp_DH"/>
</dbReference>
<dbReference type="Gene3D" id="3.40.50.10860">
    <property type="entry name" value="Leucine Dehydrogenase, chain A, domain 1"/>
    <property type="match status" value="1"/>
</dbReference>
<sequence>MNLYDLVIQQYQESLKCFSIDNDIKEYLTYPKNEIMVNFPVRLDDNTVKMIKAYRVQHNNVLGPFKGGIRFSKDIYLDEVKSLAFWMTMKCALQNIPFGGAKGGIKINPYEYSVKELERISKGYAEVMFKYIGENRDIPAPDLGTNSQIMDWMTDAYQKKGRTHTNSVFTGKSIHCGGSMGREIATGYGVVKCIKLWSEINNIELCGKTYIIQGFGNVGSNTAILLSQLGMICIGVGDHTRCIKSEEGFNVYKLQQHCKEYKNLSEYPYGEEINKEDFFSIECFCVIPAATELVITGNQGEKINCKLIVEAANGPIDMESENIILNKGIEIIPDILANSGGVIVSYYEWLQNKRSEYWPEKIVLEKLSDLMKETFTSVYNKHKQDKISLRNACFIKSIQKISEIIERKKLF</sequence>
<dbReference type="InterPro" id="IPR036291">
    <property type="entry name" value="NAD(P)-bd_dom_sf"/>
</dbReference>